<evidence type="ECO:0000313" key="5">
    <source>
        <dbReference type="Proteomes" id="UP000226437"/>
    </source>
</evidence>
<organism evidence="4 5">
    <name type="scientific">Neolewinella marina</name>
    <dbReference type="NCBI Taxonomy" id="438751"/>
    <lineage>
        <taxon>Bacteria</taxon>
        <taxon>Pseudomonadati</taxon>
        <taxon>Bacteroidota</taxon>
        <taxon>Saprospiria</taxon>
        <taxon>Saprospirales</taxon>
        <taxon>Lewinellaceae</taxon>
        <taxon>Neolewinella</taxon>
    </lineage>
</organism>
<dbReference type="EC" id="3.2.2.26" evidence="1 2"/>
<proteinExistence type="inferred from homology"/>
<dbReference type="Gene3D" id="3.40.50.1580">
    <property type="entry name" value="Nucleoside phosphorylase domain"/>
    <property type="match status" value="1"/>
</dbReference>
<comment type="function">
    <text evidence="1">Catalyzes the hydrolysis of futalosine (FL) to dehypoxanthine futalosine (DHFL) and hypoxanthine, a step in the biosynthesis of menaquinone (MK, vitamin K2).</text>
</comment>
<dbReference type="GO" id="GO:0009234">
    <property type="term" value="P:menaquinone biosynthetic process"/>
    <property type="evidence" value="ECO:0007669"/>
    <property type="project" value="UniProtKB-UniRule"/>
</dbReference>
<dbReference type="NCBIfam" id="TIGR03664">
    <property type="entry name" value="fut_nucase"/>
    <property type="match status" value="1"/>
</dbReference>
<comment type="catalytic activity">
    <reaction evidence="1">
        <text>futalosine + H2O = dehypoxanthine futalosine + hypoxanthine</text>
        <dbReference type="Rhea" id="RHEA:25904"/>
        <dbReference type="ChEBI" id="CHEBI:15377"/>
        <dbReference type="ChEBI" id="CHEBI:17368"/>
        <dbReference type="ChEBI" id="CHEBI:58863"/>
        <dbReference type="ChEBI" id="CHEBI:58864"/>
        <dbReference type="EC" id="3.2.2.26"/>
    </reaction>
</comment>
<reference evidence="4 5" key="1">
    <citation type="submission" date="2017-10" db="EMBL/GenBank/DDBJ databases">
        <title>The draft genome sequence of Lewinella marina KCTC 32374.</title>
        <authorList>
            <person name="Wang K."/>
        </authorList>
    </citation>
    <scope>NUCLEOTIDE SEQUENCE [LARGE SCALE GENOMIC DNA]</scope>
    <source>
        <strain evidence="4 5">MKG-38</strain>
    </source>
</reference>
<dbReference type="InterPro" id="IPR019963">
    <property type="entry name" value="FL_hydrolase_MqnB"/>
</dbReference>
<dbReference type="UniPathway" id="UPA00079"/>
<evidence type="ECO:0000313" key="4">
    <source>
        <dbReference type="EMBL" id="PHK98798.1"/>
    </source>
</evidence>
<keyword evidence="1 4" id="KW-0378">Hydrolase</keyword>
<dbReference type="SUPFAM" id="SSF53167">
    <property type="entry name" value="Purine and uridine phosphorylases"/>
    <property type="match status" value="1"/>
</dbReference>
<keyword evidence="1" id="KW-0474">Menaquinone biosynthesis</keyword>
<protein>
    <recommendedName>
        <fullName evidence="1 2">Futalosine hydrolase</fullName>
        <shortName evidence="1">FL hydrolase</shortName>
        <ecNumber evidence="1 2">3.2.2.26</ecNumber>
    </recommendedName>
    <alternativeName>
        <fullName evidence="1">Futalosine nucleosidase</fullName>
    </alternativeName>
    <alternativeName>
        <fullName evidence="1">Menaquinone biosynthetic enzyme MqnB</fullName>
    </alternativeName>
</protein>
<dbReference type="PANTHER" id="PTHR46832">
    <property type="entry name" value="5'-METHYLTHIOADENOSINE/S-ADENOSYLHOMOCYSTEINE NUCLEOSIDASE"/>
    <property type="match status" value="1"/>
</dbReference>
<sequence>MKILLVAATPEEILPTVTWLREEATATDRNVLTFPGCSIEILFTGMGPMTTAFALGQILRPPLPQLAIQAGLAGAVDRSLELGTVVQVDRERLMDHGAEDRDGALLSPPDIGFPFSPPFGDDGILRMVGSGPALPFPTVAGGTVSKATGSAASVSRLREQFPEVQVETMEGAAFFYAIRSRGVAGLQLRAISNYVEERNRAAWQIDTAVRNLNKALRKVLQPFLGVRAEQPQPTAS</sequence>
<comment type="pathway">
    <text evidence="1">Quinol/quinone metabolism; menaquinone biosynthesis.</text>
</comment>
<dbReference type="Pfam" id="PF01048">
    <property type="entry name" value="PNP_UDP_1"/>
    <property type="match status" value="1"/>
</dbReference>
<evidence type="ECO:0000259" key="3">
    <source>
        <dbReference type="Pfam" id="PF01048"/>
    </source>
</evidence>
<gene>
    <name evidence="1 4" type="primary">mqnB</name>
    <name evidence="4" type="ORF">CGL56_10065</name>
</gene>
<dbReference type="RefSeq" id="WP_099106408.1">
    <property type="nucleotide sequence ID" value="NZ_JAATJF010000001.1"/>
</dbReference>
<name>A0A2G0CFP2_9BACT</name>
<dbReference type="GO" id="GO:0019284">
    <property type="term" value="P:L-methionine salvage from S-adenosylmethionine"/>
    <property type="evidence" value="ECO:0007669"/>
    <property type="project" value="TreeGrafter"/>
</dbReference>
<dbReference type="GO" id="GO:0009116">
    <property type="term" value="P:nucleoside metabolic process"/>
    <property type="evidence" value="ECO:0007669"/>
    <property type="project" value="InterPro"/>
</dbReference>
<dbReference type="AlphaFoldDB" id="A0A2G0CFP2"/>
<dbReference type="GO" id="GO:0008930">
    <property type="term" value="F:methylthioadenosine nucleosidase activity"/>
    <property type="evidence" value="ECO:0007669"/>
    <property type="project" value="TreeGrafter"/>
</dbReference>
<dbReference type="GO" id="GO:0005829">
    <property type="term" value="C:cytosol"/>
    <property type="evidence" value="ECO:0007669"/>
    <property type="project" value="TreeGrafter"/>
</dbReference>
<evidence type="ECO:0000256" key="2">
    <source>
        <dbReference type="NCBIfam" id="TIGR03664"/>
    </source>
</evidence>
<keyword evidence="5" id="KW-1185">Reference proteome</keyword>
<dbReference type="EMBL" id="PDLO01000003">
    <property type="protein sequence ID" value="PHK98798.1"/>
    <property type="molecule type" value="Genomic_DNA"/>
</dbReference>
<dbReference type="HAMAP" id="MF_00991">
    <property type="entry name" value="MqnB"/>
    <property type="match status" value="1"/>
</dbReference>
<dbReference type="InterPro" id="IPR000845">
    <property type="entry name" value="Nucleoside_phosphorylase_d"/>
</dbReference>
<dbReference type="PANTHER" id="PTHR46832:SF2">
    <property type="entry name" value="FUTALOSINE HYDROLASE"/>
    <property type="match status" value="1"/>
</dbReference>
<comment type="similarity">
    <text evidence="1">Belongs to the PNP/UDP phosphorylase family. Futalosine hydrolase subfamily.</text>
</comment>
<dbReference type="Proteomes" id="UP000226437">
    <property type="component" value="Unassembled WGS sequence"/>
</dbReference>
<feature type="domain" description="Nucleoside phosphorylase" evidence="3">
    <location>
        <begin position="3"/>
        <end position="219"/>
    </location>
</feature>
<dbReference type="InterPro" id="IPR035994">
    <property type="entry name" value="Nucleoside_phosphorylase_sf"/>
</dbReference>
<dbReference type="OrthoDB" id="9788270at2"/>
<comment type="caution">
    <text evidence="4">The sequence shown here is derived from an EMBL/GenBank/DDBJ whole genome shotgun (WGS) entry which is preliminary data.</text>
</comment>
<accession>A0A2G0CFP2</accession>
<dbReference type="GO" id="GO:0008782">
    <property type="term" value="F:adenosylhomocysteine nucleosidase activity"/>
    <property type="evidence" value="ECO:0007669"/>
    <property type="project" value="TreeGrafter"/>
</dbReference>
<evidence type="ECO:0000256" key="1">
    <source>
        <dbReference type="HAMAP-Rule" id="MF_00991"/>
    </source>
</evidence>